<evidence type="ECO:0000256" key="5">
    <source>
        <dbReference type="ARBA" id="ARBA00022912"/>
    </source>
</evidence>
<protein>
    <recommendedName>
        <fullName evidence="9">Tyrosine-protein phosphatase non-receptor type 9</fullName>
        <ecNumber evidence="2">3.1.3.48</ecNumber>
    </recommendedName>
</protein>
<evidence type="ECO:0000256" key="7">
    <source>
        <dbReference type="ARBA" id="ARBA00055430"/>
    </source>
</evidence>
<evidence type="ECO:0000256" key="8">
    <source>
        <dbReference type="ARBA" id="ARBA00060781"/>
    </source>
</evidence>
<dbReference type="PROSITE" id="PS50191">
    <property type="entry name" value="CRAL_TRIO"/>
    <property type="match status" value="1"/>
</dbReference>
<dbReference type="FunFam" id="3.40.525.10:FF:000005">
    <property type="entry name" value="Tyrosine-protein phosphatase non-receptor type 9"/>
    <property type="match status" value="1"/>
</dbReference>
<dbReference type="EC" id="3.1.3.48" evidence="2"/>
<dbReference type="PRINTS" id="PR00700">
    <property type="entry name" value="PRTYPHPHTASE"/>
</dbReference>
<dbReference type="eggNOG" id="ENOG502QR81">
    <property type="taxonomic scope" value="Eukaryota"/>
</dbReference>
<dbReference type="Pfam" id="PF00650">
    <property type="entry name" value="CRAL_TRIO"/>
    <property type="match status" value="1"/>
</dbReference>
<dbReference type="GeneTree" id="ENSGT00940000165569"/>
<dbReference type="PROSITE" id="PS50056">
    <property type="entry name" value="TYR_PHOSPHATASE_2"/>
    <property type="match status" value="1"/>
</dbReference>
<dbReference type="AlphaFoldDB" id="I3JQU1"/>
<dbReference type="Gene3D" id="1.10.8.20">
    <property type="entry name" value="N-terminal domain of phosphatidylinositol transfer protein sec14p"/>
    <property type="match status" value="1"/>
</dbReference>
<keyword evidence="4" id="KW-0378">Hydrolase</keyword>
<feature type="domain" description="Tyrosine specific protein phosphatases" evidence="12">
    <location>
        <begin position="464"/>
        <end position="505"/>
    </location>
</feature>
<dbReference type="CDD" id="cd00170">
    <property type="entry name" value="SEC14"/>
    <property type="match status" value="1"/>
</dbReference>
<dbReference type="InterPro" id="IPR001251">
    <property type="entry name" value="CRAL-TRIO_dom"/>
</dbReference>
<dbReference type="InterPro" id="IPR000242">
    <property type="entry name" value="PTP_cat"/>
</dbReference>
<keyword evidence="6" id="KW-0007">Acetylation</keyword>
<dbReference type="InterPro" id="IPR036865">
    <property type="entry name" value="CRAL-TRIO_dom_sf"/>
</dbReference>
<comment type="subcellular location">
    <subcellularLocation>
        <location evidence="1">Cytoplasm</location>
    </subcellularLocation>
</comment>
<dbReference type="InterPro" id="IPR036273">
    <property type="entry name" value="CRAL/TRIO_N_dom_sf"/>
</dbReference>
<accession>I3JQU1</accession>
<reference evidence="14" key="3">
    <citation type="submission" date="2025-09" db="UniProtKB">
        <authorList>
            <consortium name="Ensembl"/>
        </authorList>
    </citation>
    <scope>IDENTIFICATION</scope>
</reference>
<dbReference type="FunFam" id="3.90.190.10:FF:000026">
    <property type="entry name" value="tyrosine-protein phosphatase non-receptor type 9"/>
    <property type="match status" value="1"/>
</dbReference>
<proteinExistence type="inferred from homology"/>
<gene>
    <name evidence="14" type="primary">ptpn9b</name>
</gene>
<evidence type="ECO:0000256" key="4">
    <source>
        <dbReference type="ARBA" id="ARBA00022801"/>
    </source>
</evidence>
<dbReference type="SMART" id="SM00516">
    <property type="entry name" value="SEC14"/>
    <property type="match status" value="1"/>
</dbReference>
<dbReference type="SMART" id="SM01100">
    <property type="entry name" value="CRAL_TRIO_N"/>
    <property type="match status" value="1"/>
</dbReference>
<dbReference type="SMART" id="SM00404">
    <property type="entry name" value="PTPc_motif"/>
    <property type="match status" value="1"/>
</dbReference>
<dbReference type="PANTHER" id="PTHR19134">
    <property type="entry name" value="RECEPTOR-TYPE TYROSINE-PROTEIN PHOSPHATASE"/>
    <property type="match status" value="1"/>
</dbReference>
<dbReference type="GO" id="GO:0005737">
    <property type="term" value="C:cytoplasm"/>
    <property type="evidence" value="ECO:0007669"/>
    <property type="project" value="UniProtKB-SubCell"/>
</dbReference>
<feature type="compositionally biased region" description="Low complexity" evidence="10">
    <location>
        <begin position="235"/>
        <end position="247"/>
    </location>
</feature>
<evidence type="ECO:0000313" key="15">
    <source>
        <dbReference type="Proteomes" id="UP000005207"/>
    </source>
</evidence>
<dbReference type="InterPro" id="IPR050348">
    <property type="entry name" value="Protein-Tyr_Phosphatase"/>
</dbReference>
<dbReference type="SUPFAM" id="SSF46938">
    <property type="entry name" value="CRAL/TRIO N-terminal domain"/>
    <property type="match status" value="1"/>
</dbReference>
<dbReference type="SUPFAM" id="SSF52799">
    <property type="entry name" value="(Phosphotyrosine protein) phosphatases II"/>
    <property type="match status" value="1"/>
</dbReference>
<reference evidence="14" key="2">
    <citation type="submission" date="2025-08" db="UniProtKB">
        <authorList>
            <consortium name="Ensembl"/>
        </authorList>
    </citation>
    <scope>IDENTIFICATION</scope>
</reference>
<organism evidence="14 15">
    <name type="scientific">Oreochromis niloticus</name>
    <name type="common">Nile tilapia</name>
    <name type="synonym">Tilapia nilotica</name>
    <dbReference type="NCBI Taxonomy" id="8128"/>
    <lineage>
        <taxon>Eukaryota</taxon>
        <taxon>Metazoa</taxon>
        <taxon>Chordata</taxon>
        <taxon>Craniata</taxon>
        <taxon>Vertebrata</taxon>
        <taxon>Euteleostomi</taxon>
        <taxon>Actinopterygii</taxon>
        <taxon>Neopterygii</taxon>
        <taxon>Teleostei</taxon>
        <taxon>Neoteleostei</taxon>
        <taxon>Acanthomorphata</taxon>
        <taxon>Ovalentaria</taxon>
        <taxon>Cichlomorphae</taxon>
        <taxon>Cichliformes</taxon>
        <taxon>Cichlidae</taxon>
        <taxon>African cichlids</taxon>
        <taxon>Pseudocrenilabrinae</taxon>
        <taxon>Oreochromini</taxon>
        <taxon>Oreochromis</taxon>
    </lineage>
</organism>
<dbReference type="SUPFAM" id="SSF52087">
    <property type="entry name" value="CRAL/TRIO domain"/>
    <property type="match status" value="1"/>
</dbReference>
<evidence type="ECO:0000259" key="12">
    <source>
        <dbReference type="PROSITE" id="PS50056"/>
    </source>
</evidence>
<reference evidence="15" key="1">
    <citation type="submission" date="2012-01" db="EMBL/GenBank/DDBJ databases">
        <title>The Genome Sequence of Oreochromis niloticus (Nile Tilapia).</title>
        <authorList>
            <consortium name="Broad Institute Genome Assembly Team"/>
            <consortium name="Broad Institute Sequencing Platform"/>
            <person name="Di Palma F."/>
            <person name="Johnson J."/>
            <person name="Lander E.S."/>
            <person name="Lindblad-Toh K."/>
        </authorList>
    </citation>
    <scope>NUCLEOTIDE SEQUENCE [LARGE SCALE GENOMIC DNA]</scope>
</reference>
<evidence type="ECO:0000256" key="2">
    <source>
        <dbReference type="ARBA" id="ARBA00013064"/>
    </source>
</evidence>
<dbReference type="InterPro" id="IPR000387">
    <property type="entry name" value="Tyr_Pase_dom"/>
</dbReference>
<feature type="region of interest" description="Disordered" evidence="10">
    <location>
        <begin position="218"/>
        <end position="248"/>
    </location>
</feature>
<feature type="domain" description="Tyrosine-protein phosphatase" evidence="11">
    <location>
        <begin position="284"/>
        <end position="505"/>
    </location>
</feature>
<evidence type="ECO:0000256" key="3">
    <source>
        <dbReference type="ARBA" id="ARBA00022490"/>
    </source>
</evidence>
<evidence type="ECO:0000256" key="9">
    <source>
        <dbReference type="ARBA" id="ARBA00069781"/>
    </source>
</evidence>
<dbReference type="Gene3D" id="3.90.190.10">
    <property type="entry name" value="Protein tyrosine phosphatase superfamily"/>
    <property type="match status" value="1"/>
</dbReference>
<dbReference type="InterPro" id="IPR029021">
    <property type="entry name" value="Prot-tyrosine_phosphatase-like"/>
</dbReference>
<dbReference type="PROSITE" id="PS50055">
    <property type="entry name" value="TYR_PHOSPHATASE_PTP"/>
    <property type="match status" value="1"/>
</dbReference>
<dbReference type="InterPro" id="IPR011074">
    <property type="entry name" value="CRAL/TRIO_N_dom"/>
</dbReference>
<keyword evidence="3" id="KW-0963">Cytoplasm</keyword>
<evidence type="ECO:0000259" key="11">
    <source>
        <dbReference type="PROSITE" id="PS50055"/>
    </source>
</evidence>
<comment type="function">
    <text evidence="7">Protein-tyrosine phosphatase that could participate in the transfer of hydrophobic ligands or in functions of the Golgi apparatus.</text>
</comment>
<sequence>MSLQAVEEFLSEVRSREQPHSAGLVSQPTAVKFLMARKFDVSRAIDLFQAYKNTRIKEGIININPDEEPLRSELLSGKFTVLPGRDAKGAAVALFTARLHRPDLTTHKAVLQAIIYQLDKAIESVQTQRDGLIFIYDMTNSSYGNFDYELCVKILNLLKGAFPARLKCVFIVSSPLWFRAPFAVLRLFVREKLRERVLKAHELASHIPVSSLPEHLGGTSQYNHVKSQPRPPNQPSSQSPPLSSSWGPDDENHCMEVSVHMPEQGAMTVHDLVEYVKRKKKRGIYQEYEEIRKEPPAGTFDYSKKLSNQVKNRYSDVLCLDQSRVRLCPLSNDEDETSDYINASFMDGYKRSNAYIATQGPLPKTFADFWRMVWEQMVLIIVMTTRVVERGRVKCGQYWPLEEGRTEQHGYFLVRNTHIQVFQDFKLSHLELYNTQSGERREVCHYLYVSWPDFGVPKSASAMLDFREHVLQRREAAVQTLGSTWRGPPGGPPVVVHCSAGIGRTEWVCKSFDPRATFNLFCKKLRMQCAFVTGVHLMSLVLEVHAIELQTFTCCQPSCPIKEMVLLS</sequence>
<evidence type="ECO:0000256" key="6">
    <source>
        <dbReference type="ARBA" id="ARBA00022990"/>
    </source>
</evidence>
<dbReference type="Pfam" id="PF00102">
    <property type="entry name" value="Y_phosphatase"/>
    <property type="match status" value="1"/>
</dbReference>
<dbReference type="PANTHER" id="PTHR19134:SF328">
    <property type="entry name" value="PROTEIN TYROSINE PHOSPHATASE NON-RECEPTOR TYPE 9B"/>
    <property type="match status" value="1"/>
</dbReference>
<name>I3JQU1_ORENI</name>
<dbReference type="GO" id="GO:0004725">
    <property type="term" value="F:protein tyrosine phosphatase activity"/>
    <property type="evidence" value="ECO:0007669"/>
    <property type="project" value="UniProtKB-EC"/>
</dbReference>
<dbReference type="InterPro" id="IPR003595">
    <property type="entry name" value="Tyr_Pase_cat"/>
</dbReference>
<dbReference type="STRING" id="8128.ENSONIP00000038954"/>
<dbReference type="Proteomes" id="UP000005207">
    <property type="component" value="Linkage group LG6"/>
</dbReference>
<keyword evidence="15" id="KW-1185">Reference proteome</keyword>
<evidence type="ECO:0000256" key="10">
    <source>
        <dbReference type="SAM" id="MobiDB-lite"/>
    </source>
</evidence>
<feature type="domain" description="CRAL-TRIO" evidence="13">
    <location>
        <begin position="67"/>
        <end position="224"/>
    </location>
</feature>
<comment type="similarity">
    <text evidence="8">Belongs to the protein-tyrosine phosphatase family. Non-receptor class 3 subfamily.</text>
</comment>
<dbReference type="Ensembl" id="ENSONIT00000011244.2">
    <property type="protein sequence ID" value="ENSONIP00000011235.2"/>
    <property type="gene ID" value="ENSONIG00000008940.2"/>
</dbReference>
<evidence type="ECO:0000259" key="13">
    <source>
        <dbReference type="PROSITE" id="PS50191"/>
    </source>
</evidence>
<dbReference type="SMART" id="SM00194">
    <property type="entry name" value="PTPc"/>
    <property type="match status" value="1"/>
</dbReference>
<keyword evidence="5" id="KW-0904">Protein phosphatase</keyword>
<evidence type="ECO:0000313" key="14">
    <source>
        <dbReference type="Ensembl" id="ENSONIP00000011235.2"/>
    </source>
</evidence>
<evidence type="ECO:0000256" key="1">
    <source>
        <dbReference type="ARBA" id="ARBA00004496"/>
    </source>
</evidence>
<dbReference type="Gene3D" id="3.40.525.10">
    <property type="entry name" value="CRAL-TRIO lipid binding domain"/>
    <property type="match status" value="1"/>
</dbReference>